<evidence type="ECO:0000259" key="2">
    <source>
        <dbReference type="Pfam" id="PF26631"/>
    </source>
</evidence>
<feature type="domain" description="DUF8204" evidence="2">
    <location>
        <begin position="15"/>
        <end position="72"/>
    </location>
</feature>
<evidence type="ECO:0000313" key="3">
    <source>
        <dbReference type="EMBL" id="RZC77867.1"/>
    </source>
</evidence>
<dbReference type="Gramene" id="RZC77867">
    <property type="protein sequence ID" value="RZC77867"/>
    <property type="gene ID" value="C5167_002063"/>
</dbReference>
<dbReference type="InterPro" id="IPR058517">
    <property type="entry name" value="DUF8204"/>
</dbReference>
<keyword evidence="4" id="KW-1185">Reference proteome</keyword>
<organism evidence="3 4">
    <name type="scientific">Papaver somniferum</name>
    <name type="common">Opium poppy</name>
    <dbReference type="NCBI Taxonomy" id="3469"/>
    <lineage>
        <taxon>Eukaryota</taxon>
        <taxon>Viridiplantae</taxon>
        <taxon>Streptophyta</taxon>
        <taxon>Embryophyta</taxon>
        <taxon>Tracheophyta</taxon>
        <taxon>Spermatophyta</taxon>
        <taxon>Magnoliopsida</taxon>
        <taxon>Ranunculales</taxon>
        <taxon>Papaveraceae</taxon>
        <taxon>Papaveroideae</taxon>
        <taxon>Papaver</taxon>
    </lineage>
</organism>
<protein>
    <recommendedName>
        <fullName evidence="2">DUF8204 domain-containing protein</fullName>
    </recommendedName>
</protein>
<feature type="region of interest" description="Disordered" evidence="1">
    <location>
        <begin position="37"/>
        <end position="62"/>
    </location>
</feature>
<dbReference type="Pfam" id="PF26631">
    <property type="entry name" value="DUF8204"/>
    <property type="match status" value="1"/>
</dbReference>
<dbReference type="PANTHER" id="PTHR34566">
    <property type="entry name" value="ALTERED INHERITANCE OF MITOCHONDRIA PROTEIN"/>
    <property type="match status" value="1"/>
</dbReference>
<sequence>YLVTLLDNLRWKLLKREEGRRLADFKYVCVCYSVHMDSKDKDPSTNADAGARNPSNPQGKYSELPFCTGIEACYMFRTHAMTSNAATASQAPGHVPGRAPAHARKTEGTNSLPLGAETYY</sequence>
<dbReference type="EMBL" id="CM010723">
    <property type="protein sequence ID" value="RZC77867.1"/>
    <property type="molecule type" value="Genomic_DNA"/>
</dbReference>
<proteinExistence type="predicted"/>
<evidence type="ECO:0000313" key="4">
    <source>
        <dbReference type="Proteomes" id="UP000316621"/>
    </source>
</evidence>
<evidence type="ECO:0000256" key="1">
    <source>
        <dbReference type="SAM" id="MobiDB-lite"/>
    </source>
</evidence>
<accession>A0A4Y7KYM6</accession>
<feature type="region of interest" description="Disordered" evidence="1">
    <location>
        <begin position="85"/>
        <end position="120"/>
    </location>
</feature>
<dbReference type="AlphaFoldDB" id="A0A4Y7KYM6"/>
<feature type="non-terminal residue" evidence="3">
    <location>
        <position position="1"/>
    </location>
</feature>
<gene>
    <name evidence="3" type="ORF">C5167_002063</name>
</gene>
<name>A0A4Y7KYM6_PAPSO</name>
<dbReference type="PANTHER" id="PTHR34566:SF2">
    <property type="entry name" value="ALTERED INHERITANCE OF MITOCHONDRIA PROTEIN"/>
    <property type="match status" value="1"/>
</dbReference>
<reference evidence="3 4" key="1">
    <citation type="journal article" date="2018" name="Science">
        <title>The opium poppy genome and morphinan production.</title>
        <authorList>
            <person name="Guo L."/>
            <person name="Winzer T."/>
            <person name="Yang X."/>
            <person name="Li Y."/>
            <person name="Ning Z."/>
            <person name="He Z."/>
            <person name="Teodor R."/>
            <person name="Lu Y."/>
            <person name="Bowser T.A."/>
            <person name="Graham I.A."/>
            <person name="Ye K."/>
        </authorList>
    </citation>
    <scope>NUCLEOTIDE SEQUENCE [LARGE SCALE GENOMIC DNA]</scope>
    <source>
        <strain evidence="4">cv. HN1</strain>
        <tissue evidence="3">Leaves</tissue>
    </source>
</reference>
<dbReference type="Proteomes" id="UP000316621">
    <property type="component" value="Chromosome 9"/>
</dbReference>